<comment type="caution">
    <text evidence="2">The sequence shown here is derived from an EMBL/GenBank/DDBJ whole genome shotgun (WGS) entry which is preliminary data.</text>
</comment>
<evidence type="ECO:0000313" key="3">
    <source>
        <dbReference type="Proteomes" id="UP000016648"/>
    </source>
</evidence>
<dbReference type="GO" id="GO:0016758">
    <property type="term" value="F:hexosyltransferase activity"/>
    <property type="evidence" value="ECO:0007669"/>
    <property type="project" value="UniProtKB-ARBA"/>
</dbReference>
<evidence type="ECO:0000259" key="1">
    <source>
        <dbReference type="Pfam" id="PF00535"/>
    </source>
</evidence>
<evidence type="ECO:0000313" key="2">
    <source>
        <dbReference type="EMBL" id="ERK39011.1"/>
    </source>
</evidence>
<protein>
    <submittedName>
        <fullName evidence="2">Glycosyltransferase, group 2 family protein</fullName>
        <ecNumber evidence="2">2.4.-.-</ecNumber>
    </submittedName>
</protein>
<dbReference type="RefSeq" id="WP_021590146.1">
    <property type="nucleotide sequence ID" value="NZ_AWEY01000032.1"/>
</dbReference>
<dbReference type="EMBL" id="AWEY01000032">
    <property type="protein sequence ID" value="ERK39011.1"/>
    <property type="molecule type" value="Genomic_DNA"/>
</dbReference>
<dbReference type="PANTHER" id="PTHR22916">
    <property type="entry name" value="GLYCOSYLTRANSFERASE"/>
    <property type="match status" value="1"/>
</dbReference>
<dbReference type="PATRIC" id="fig|1115809.3.peg.1835"/>
<keyword evidence="3" id="KW-1185">Reference proteome</keyword>
<keyword evidence="2" id="KW-0808">Transferase</keyword>
<dbReference type="Gene3D" id="3.90.550.10">
    <property type="entry name" value="Spore Coat Polysaccharide Biosynthesis Protein SpsA, Chain A"/>
    <property type="match status" value="1"/>
</dbReference>
<name>U2P4D9_9BACT</name>
<keyword evidence="2" id="KW-0328">Glycosyltransferase</keyword>
<gene>
    <name evidence="2" type="ORF">HMPREF9135_0821</name>
</gene>
<proteinExistence type="predicted"/>
<sequence length="259" mass="29006">MISFTVITCTYQAAALVGRTLESVRRQSWPQVEHLLIDGASTDGTVDLIRSYQQEVAAEADCRHEVVFVSEPDGGLYDAMNKAMARAGGDYLVFLNAGDTFPSADTLGTIANSVGEGETLPGVLYGDTDVVDDAGRFLRHRRLAPPALLTWRSFRRGMLVCHQAFYARTDLAKLTPYNLRYRLSADVDWCIRIMKEAEARRLPLRNVNSVVVHYLAGGMSVKNHRASLVERFRIMCRHYGVLPTLAFHLWFAVRGVLKR</sequence>
<dbReference type="PANTHER" id="PTHR22916:SF3">
    <property type="entry name" value="UDP-GLCNAC:BETAGAL BETA-1,3-N-ACETYLGLUCOSAMINYLTRANSFERASE-LIKE PROTEIN 1"/>
    <property type="match status" value="1"/>
</dbReference>
<dbReference type="Proteomes" id="UP000016648">
    <property type="component" value="Unassembled WGS sequence"/>
</dbReference>
<organism evidence="2 3">
    <name type="scientific">Segatella baroniae F0067</name>
    <dbReference type="NCBI Taxonomy" id="1115809"/>
    <lineage>
        <taxon>Bacteria</taxon>
        <taxon>Pseudomonadati</taxon>
        <taxon>Bacteroidota</taxon>
        <taxon>Bacteroidia</taxon>
        <taxon>Bacteroidales</taxon>
        <taxon>Prevotellaceae</taxon>
        <taxon>Segatella</taxon>
    </lineage>
</organism>
<dbReference type="AlphaFoldDB" id="U2P4D9"/>
<dbReference type="EC" id="2.4.-.-" evidence="2"/>
<dbReference type="CDD" id="cd06433">
    <property type="entry name" value="GT_2_WfgS_like"/>
    <property type="match status" value="1"/>
</dbReference>
<feature type="domain" description="Glycosyltransferase 2-like" evidence="1">
    <location>
        <begin position="5"/>
        <end position="159"/>
    </location>
</feature>
<dbReference type="SUPFAM" id="SSF53448">
    <property type="entry name" value="Nucleotide-diphospho-sugar transferases"/>
    <property type="match status" value="1"/>
</dbReference>
<dbReference type="InterPro" id="IPR029044">
    <property type="entry name" value="Nucleotide-diphossugar_trans"/>
</dbReference>
<dbReference type="Pfam" id="PF00535">
    <property type="entry name" value="Glycos_transf_2"/>
    <property type="match status" value="1"/>
</dbReference>
<accession>U2P4D9</accession>
<dbReference type="InterPro" id="IPR001173">
    <property type="entry name" value="Glyco_trans_2-like"/>
</dbReference>
<reference evidence="2 3" key="1">
    <citation type="submission" date="2013-08" db="EMBL/GenBank/DDBJ databases">
        <authorList>
            <person name="Durkin A.S."/>
            <person name="Haft D.R."/>
            <person name="McCorrison J."/>
            <person name="Torralba M."/>
            <person name="Gillis M."/>
            <person name="Haft D.H."/>
            <person name="Methe B."/>
            <person name="Sutton G."/>
            <person name="Nelson K.E."/>
        </authorList>
    </citation>
    <scope>NUCLEOTIDE SEQUENCE [LARGE SCALE GENOMIC DNA]</scope>
    <source>
        <strain evidence="2 3">F0067</strain>
    </source>
</reference>